<dbReference type="GO" id="GO:0046872">
    <property type="term" value="F:metal ion binding"/>
    <property type="evidence" value="ECO:0007669"/>
    <property type="project" value="UniProtKB-KW"/>
</dbReference>
<comment type="cofactor">
    <cofactor evidence="1">
        <name>a divalent metal cation</name>
        <dbReference type="ChEBI" id="CHEBI:60240"/>
    </cofactor>
</comment>
<dbReference type="Pfam" id="PF13359">
    <property type="entry name" value="DDE_Tnp_4"/>
    <property type="match status" value="1"/>
</dbReference>
<protein>
    <submittedName>
        <fullName evidence="4">Potassium voltage-gated channel subfamily KQT member 2</fullName>
    </submittedName>
</protein>
<comment type="caution">
    <text evidence="4">The sequence shown here is derived from an EMBL/GenBank/DDBJ whole genome shotgun (WGS) entry which is preliminary data.</text>
</comment>
<proteinExistence type="predicted"/>
<reference evidence="4" key="1">
    <citation type="submission" date="2021-07" db="EMBL/GenBank/DDBJ databases">
        <authorList>
            <person name="Catto M.A."/>
            <person name="Jacobson A."/>
            <person name="Kennedy G."/>
            <person name="Labadie P."/>
            <person name="Hunt B.G."/>
            <person name="Srinivasan R."/>
        </authorList>
    </citation>
    <scope>NUCLEOTIDE SEQUENCE</scope>
    <source>
        <strain evidence="4">PL_HMW_Pooled</strain>
        <tissue evidence="4">Head</tissue>
    </source>
</reference>
<reference evidence="4" key="2">
    <citation type="journal article" date="2023" name="BMC Genomics">
        <title>Pest status, molecular evolution, and epigenetic factors derived from the genome assembly of Frankliniella fusca, a thysanopteran phytovirus vector.</title>
        <authorList>
            <person name="Catto M.A."/>
            <person name="Labadie P.E."/>
            <person name="Jacobson A.L."/>
            <person name="Kennedy G.G."/>
            <person name="Srinivasan R."/>
            <person name="Hunt B.G."/>
        </authorList>
    </citation>
    <scope>NUCLEOTIDE SEQUENCE</scope>
    <source>
        <strain evidence="4">PL_HMW_Pooled</strain>
    </source>
</reference>
<evidence type="ECO:0000313" key="5">
    <source>
        <dbReference type="Proteomes" id="UP001219518"/>
    </source>
</evidence>
<name>A0AAE1H6Y5_9NEOP</name>
<keyword evidence="5" id="KW-1185">Reference proteome</keyword>
<organism evidence="4 5">
    <name type="scientific">Frankliniella fusca</name>
    <dbReference type="NCBI Taxonomy" id="407009"/>
    <lineage>
        <taxon>Eukaryota</taxon>
        <taxon>Metazoa</taxon>
        <taxon>Ecdysozoa</taxon>
        <taxon>Arthropoda</taxon>
        <taxon>Hexapoda</taxon>
        <taxon>Insecta</taxon>
        <taxon>Pterygota</taxon>
        <taxon>Neoptera</taxon>
        <taxon>Paraneoptera</taxon>
        <taxon>Thysanoptera</taxon>
        <taxon>Terebrantia</taxon>
        <taxon>Thripoidea</taxon>
        <taxon>Thripidae</taxon>
        <taxon>Frankliniella</taxon>
    </lineage>
</organism>
<feature type="domain" description="DDE Tnp4" evidence="3">
    <location>
        <begin position="2"/>
        <end position="147"/>
    </location>
</feature>
<dbReference type="EMBL" id="JAHWGI010000418">
    <property type="protein sequence ID" value="KAK3915286.1"/>
    <property type="molecule type" value="Genomic_DNA"/>
</dbReference>
<evidence type="ECO:0000256" key="2">
    <source>
        <dbReference type="ARBA" id="ARBA00022723"/>
    </source>
</evidence>
<dbReference type="InterPro" id="IPR027806">
    <property type="entry name" value="HARBI1_dom"/>
</dbReference>
<sequence length="154" mass="17524">MQQQGNCYSDYKHYTLAKVCFAISCYGGISLVSNAYEGRISDKQLVLDMGLLDQLEKGDAIMADRGFLLEEECLERGLILPKPPTMGRGRDHLTPREVVTKSIACVRIYVEHVIGRVKDWKILQHRIELLLLPILPDMIVIASFIHNFSKSYIK</sequence>
<dbReference type="Proteomes" id="UP001219518">
    <property type="component" value="Unassembled WGS sequence"/>
</dbReference>
<keyword evidence="2" id="KW-0479">Metal-binding</keyword>
<evidence type="ECO:0000313" key="4">
    <source>
        <dbReference type="EMBL" id="KAK3915286.1"/>
    </source>
</evidence>
<dbReference type="PANTHER" id="PTHR23080">
    <property type="entry name" value="THAP DOMAIN PROTEIN"/>
    <property type="match status" value="1"/>
</dbReference>
<evidence type="ECO:0000259" key="3">
    <source>
        <dbReference type="Pfam" id="PF13359"/>
    </source>
</evidence>
<evidence type="ECO:0000256" key="1">
    <source>
        <dbReference type="ARBA" id="ARBA00001968"/>
    </source>
</evidence>
<accession>A0AAE1H6Y5</accession>
<dbReference type="AlphaFoldDB" id="A0AAE1H6Y5"/>
<gene>
    <name evidence="4" type="ORF">KUF71_005735</name>
</gene>